<dbReference type="InterPro" id="IPR036691">
    <property type="entry name" value="Endo/exonu/phosph_ase_sf"/>
</dbReference>
<dbReference type="PANTHER" id="PTHR47526:SF3">
    <property type="entry name" value="PHD-TYPE DOMAIN-CONTAINING PROTEIN"/>
    <property type="match status" value="1"/>
</dbReference>
<feature type="compositionally biased region" description="Low complexity" evidence="1">
    <location>
        <begin position="254"/>
        <end position="265"/>
    </location>
</feature>
<evidence type="ECO:0008006" key="4">
    <source>
        <dbReference type="Google" id="ProtNLM"/>
    </source>
</evidence>
<name>A0A2B4R8Z0_STYPI</name>
<evidence type="ECO:0000313" key="2">
    <source>
        <dbReference type="EMBL" id="PFX12745.1"/>
    </source>
</evidence>
<organism evidence="2 3">
    <name type="scientific">Stylophora pistillata</name>
    <name type="common">Smooth cauliflower coral</name>
    <dbReference type="NCBI Taxonomy" id="50429"/>
    <lineage>
        <taxon>Eukaryota</taxon>
        <taxon>Metazoa</taxon>
        <taxon>Cnidaria</taxon>
        <taxon>Anthozoa</taxon>
        <taxon>Hexacorallia</taxon>
        <taxon>Scleractinia</taxon>
        <taxon>Astrocoeniina</taxon>
        <taxon>Pocilloporidae</taxon>
        <taxon>Stylophora</taxon>
    </lineage>
</organism>
<protein>
    <recommendedName>
        <fullName evidence="4">Ubiquitin-like protease family profile domain-containing protein</fullName>
    </recommendedName>
</protein>
<dbReference type="OrthoDB" id="5985686at2759"/>
<accession>A0A2B4R8Z0</accession>
<evidence type="ECO:0000256" key="1">
    <source>
        <dbReference type="SAM" id="MobiDB-lite"/>
    </source>
</evidence>
<dbReference type="AlphaFoldDB" id="A0A2B4R8Z0"/>
<proteinExistence type="predicted"/>
<gene>
    <name evidence="2" type="ORF">AWC38_SpisGene23247</name>
</gene>
<dbReference type="SUPFAM" id="SSF56219">
    <property type="entry name" value="DNase I-like"/>
    <property type="match status" value="1"/>
</dbReference>
<dbReference type="Gene3D" id="3.30.40.10">
    <property type="entry name" value="Zinc/RING finger domain, C3HC4 (zinc finger)"/>
    <property type="match status" value="1"/>
</dbReference>
<dbReference type="Gene3D" id="3.60.10.10">
    <property type="entry name" value="Endonuclease/exonuclease/phosphatase"/>
    <property type="match status" value="1"/>
</dbReference>
<dbReference type="SUPFAM" id="SSF54001">
    <property type="entry name" value="Cysteine proteinases"/>
    <property type="match status" value="1"/>
</dbReference>
<comment type="caution">
    <text evidence="2">The sequence shown here is derived from an EMBL/GenBank/DDBJ whole genome shotgun (WGS) entry which is preliminary data.</text>
</comment>
<dbReference type="EMBL" id="LSMT01001207">
    <property type="protein sequence ID" value="PFX12745.1"/>
    <property type="molecule type" value="Genomic_DNA"/>
</dbReference>
<keyword evidence="3" id="KW-1185">Reference proteome</keyword>
<dbReference type="InterPro" id="IPR038765">
    <property type="entry name" value="Papain-like_cys_pep_sf"/>
</dbReference>
<dbReference type="Gene3D" id="3.40.395.10">
    <property type="entry name" value="Adenoviral Proteinase, Chain A"/>
    <property type="match status" value="1"/>
</dbReference>
<dbReference type="PANTHER" id="PTHR47526">
    <property type="entry name" value="ATP-DEPENDENT DNA HELICASE"/>
    <property type="match status" value="1"/>
</dbReference>
<dbReference type="STRING" id="50429.A0A2B4R8Z0"/>
<feature type="region of interest" description="Disordered" evidence="1">
    <location>
        <begin position="252"/>
        <end position="273"/>
    </location>
</feature>
<reference evidence="3" key="1">
    <citation type="journal article" date="2017" name="bioRxiv">
        <title>Comparative analysis of the genomes of Stylophora pistillata and Acropora digitifera provides evidence for extensive differences between species of corals.</title>
        <authorList>
            <person name="Voolstra C.R."/>
            <person name="Li Y."/>
            <person name="Liew Y.J."/>
            <person name="Baumgarten S."/>
            <person name="Zoccola D."/>
            <person name="Flot J.-F."/>
            <person name="Tambutte S."/>
            <person name="Allemand D."/>
            <person name="Aranda M."/>
        </authorList>
    </citation>
    <scope>NUCLEOTIDE SEQUENCE [LARGE SCALE GENOMIC DNA]</scope>
</reference>
<dbReference type="InterPro" id="IPR013083">
    <property type="entry name" value="Znf_RING/FYVE/PHD"/>
</dbReference>
<dbReference type="Proteomes" id="UP000225706">
    <property type="component" value="Unassembled WGS sequence"/>
</dbReference>
<sequence>MDISEESDPKSHDEVPVTSSYAENLESHFQERYLKKICVVGLDPAAILSEQFSSECLPPMEVSDLLFYLVLETSYYANKQSKAFKSLEACNQMVYGFFASVQGKEIAGKIVVVAKVRHSQRMKDPLVNVWIIAQNDGAIISAHCLGCKAGLAESCSHVARVMFYIEAVTRIQGNLACTQAKCTWSLPTYVNDVPYAKAKPTPTDKLVECHGESCKNGKYFYLACLDLKRMPNNHRTTWKCAACKRVSPAQATNTSTTCSSSSDSSSSEDESDVVITKVTQGETDKTSALANLTDHHFHLIINPTGWLDCDIIQRAHVLLHLENPAIAGFHKPTLGPVRNFVLVSGELVQILHAGNNHWVCVSSIGCVPGYVNLFDSLYHDSVIIQEVEEQTNDLLGGRLIALDPKPVQQQTNGSDCGVFAVAFATSLVFGVDPTFIYFDTQGYLVLLSGDVSLNPGPVNGLDDVVKLRGLKFIHQNIQSLGDKIDQLRLLLQELQSGIQIITLSETWIKADRSDSEYEIPGYKLFRKDRKGNHGGVAVFVHDELVATRRDDLELDTVEGMWLEIAVPKSRSFLVGNFYRPDRTSRYYDKDFMLKLNGILDTASAEGKEMLLFGLPLITHSFLRLKGLP</sequence>
<evidence type="ECO:0000313" key="3">
    <source>
        <dbReference type="Proteomes" id="UP000225706"/>
    </source>
</evidence>